<feature type="region of interest" description="Disordered" evidence="1">
    <location>
        <begin position="1"/>
        <end position="45"/>
    </location>
</feature>
<comment type="caution">
    <text evidence="2">The sequence shown here is derived from an EMBL/GenBank/DDBJ whole genome shotgun (WGS) entry which is preliminary data.</text>
</comment>
<feature type="compositionally biased region" description="Polar residues" evidence="1">
    <location>
        <begin position="1"/>
        <end position="12"/>
    </location>
</feature>
<evidence type="ECO:0000313" key="3">
    <source>
        <dbReference type="Proteomes" id="UP000706580"/>
    </source>
</evidence>
<evidence type="ECO:0000256" key="1">
    <source>
        <dbReference type="SAM" id="MobiDB-lite"/>
    </source>
</evidence>
<accession>A0ABS7RVQ2</accession>
<gene>
    <name evidence="2" type="ORF">ITX56_06420</name>
</gene>
<organism evidence="2 3">
    <name type="scientific">Leclercia barmai</name>
    <dbReference type="NCBI Taxonomy" id="2785629"/>
    <lineage>
        <taxon>Bacteria</taxon>
        <taxon>Pseudomonadati</taxon>
        <taxon>Pseudomonadota</taxon>
        <taxon>Gammaproteobacteria</taxon>
        <taxon>Enterobacterales</taxon>
        <taxon>Enterobacteriaceae</taxon>
        <taxon>Leclercia</taxon>
    </lineage>
</organism>
<dbReference type="RefSeq" id="WP_223074227.1">
    <property type="nucleotide sequence ID" value="NZ_JADMNK010000002.1"/>
</dbReference>
<sequence>MTATKTQSSTPATAEKEQAPVLAATEKDEVQDEQGAELTPHAAPPAPLVFKPVRFERGTVTPDFIIFEESSPNGRTRQAIDIHPDQFIGAFLGDDFDPVELKTAADAKNIVGVCLTAPSVTGLTANLFDGQAAMITRKAELKSTALALNGFRGIQFDGSKYTCTGLDGVTGVTAAQAVLDAVIAQLAKLTIDLVPCGA</sequence>
<evidence type="ECO:0000313" key="2">
    <source>
        <dbReference type="EMBL" id="MBZ0057456.1"/>
    </source>
</evidence>
<dbReference type="Proteomes" id="UP000706580">
    <property type="component" value="Unassembled WGS sequence"/>
</dbReference>
<proteinExistence type="predicted"/>
<reference evidence="2 3" key="1">
    <citation type="submission" date="2020-11" db="EMBL/GenBank/DDBJ databases">
        <title>Draft Genome of Enterobacter sp. strain EMC7.</title>
        <authorList>
            <person name="Barman P."/>
            <person name="Sinha S."/>
            <person name="Sen S."/>
            <person name="Chakraborty R."/>
        </authorList>
    </citation>
    <scope>NUCLEOTIDE SEQUENCE [LARGE SCALE GENOMIC DNA]</scope>
    <source>
        <strain evidence="2 3">EMC7</strain>
    </source>
</reference>
<keyword evidence="3" id="KW-1185">Reference proteome</keyword>
<protein>
    <submittedName>
        <fullName evidence="2">Uncharacterized protein</fullName>
    </submittedName>
</protein>
<name>A0ABS7RVQ2_9ENTR</name>
<dbReference type="EMBL" id="JADMNK010000002">
    <property type="protein sequence ID" value="MBZ0057456.1"/>
    <property type="molecule type" value="Genomic_DNA"/>
</dbReference>